<reference evidence="2 3" key="1">
    <citation type="submission" date="2020-04" db="EMBL/GenBank/DDBJ databases">
        <title>Perkinsus olseni comparative genomics.</title>
        <authorList>
            <person name="Bogema D.R."/>
        </authorList>
    </citation>
    <scope>NUCLEOTIDE SEQUENCE [LARGE SCALE GENOMIC DNA]</scope>
    <source>
        <strain evidence="2">ATCC PRA-179</strain>
    </source>
</reference>
<proteinExistence type="predicted"/>
<feature type="compositionally biased region" description="Basic and acidic residues" evidence="1">
    <location>
        <begin position="1"/>
        <end position="14"/>
    </location>
</feature>
<feature type="region of interest" description="Disordered" evidence="1">
    <location>
        <begin position="1"/>
        <end position="33"/>
    </location>
</feature>
<gene>
    <name evidence="2" type="ORF">FOZ61_005367</name>
</gene>
<dbReference type="AlphaFoldDB" id="A0A7J6MI34"/>
<organism evidence="2 3">
    <name type="scientific">Perkinsus olseni</name>
    <name type="common">Perkinsus atlanticus</name>
    <dbReference type="NCBI Taxonomy" id="32597"/>
    <lineage>
        <taxon>Eukaryota</taxon>
        <taxon>Sar</taxon>
        <taxon>Alveolata</taxon>
        <taxon>Perkinsozoa</taxon>
        <taxon>Perkinsea</taxon>
        <taxon>Perkinsida</taxon>
        <taxon>Perkinsidae</taxon>
        <taxon>Perkinsus</taxon>
    </lineage>
</organism>
<name>A0A7J6MI34_PEROL</name>
<sequence length="954" mass="106910">MTNPSKADDPDDSAHSTGIKTRHSPRLGPEGSLQPLLVEATTHIIETNRKANKEMFQALTNQLAETNKMLSNQMAALCNAMSETVHSMKTSSTPSPQSFPTDDTAKPCRKSGKAVSISNDEAATKAKKTVDKADLSFLGSHSNGVTNYWTGDSDDRSVTRLKTLLEAQHLYRFGDWAVKYLLCLRVLAPSIREVAAMTVEHSNVYSTFEDLHDALRVYLIKEYSSSHDDETSRGKLQALKMNTVKNDAEVVTAYDRYLQRFGLIRIEFLHEHVEDCESSRLRNSEELAHYFYHGLSDRVKHKLISEIKDAAIYKDLDRLKDISRHVCRVLSKKAKTKSPSASALDFQEEIVDICRPFYNRSLRQAEANNVEATITNDHIKTFKCQRCLSNDHSTVLCPASDAKELRPMPVEQRKLIFDRVKAKRTPTTTTVKDSQVNLVALSTSKTRSDSSLTNIDIYLNTDNKLRYKQSALVDSGASHCFIHPDLIHQWNRAGVEMKVLPAGHAATSSDGSKDPIPIDTAVVLPVTFSTTECATITIKCYVYPDLSHQMLLSSSVLREAGCLWFMLPGYADCMLLGESAQELRDILDTLGIQPRPLERSSSLAPDHLSLNCLNLQALCYDGLDTNWESTHRLMSCTLQLGTGNGGPESSDLYADEQEALRRCEELAIAQSPMSVPPTEAFVADFESTEDLASRIHRELVQALRAAINSDQTQHQAWTDTVQDCTRALNVTPYSDVSPLAPWHLVKGYPSRHDVTSHAHTTDYKSKMNLQSPRWYQDLQDLSEELREQRQVTLKGYLDFWKDRRDDMYHRAILDRGSDHRNDLGDGCMVYRWAPREDKLAYQWMGPFIFQGFHGDGKSMGVIQDPTSGATTIESMLNLKKSYADPTISCAVNYGLPPLPVGTRISMPFATNGKDQDYGGVIEKVNPNGLLTILFDDGERYDDIDPKKEKVTAMS</sequence>
<feature type="compositionally biased region" description="Low complexity" evidence="1">
    <location>
        <begin position="90"/>
        <end position="102"/>
    </location>
</feature>
<accession>A0A7J6MI34</accession>
<dbReference type="OrthoDB" id="10355171at2759"/>
<evidence type="ECO:0000256" key="1">
    <source>
        <dbReference type="SAM" id="MobiDB-lite"/>
    </source>
</evidence>
<evidence type="ECO:0000313" key="2">
    <source>
        <dbReference type="EMBL" id="KAF4671144.1"/>
    </source>
</evidence>
<dbReference type="Proteomes" id="UP000570595">
    <property type="component" value="Unassembled WGS sequence"/>
</dbReference>
<dbReference type="InterPro" id="IPR021109">
    <property type="entry name" value="Peptidase_aspartic_dom_sf"/>
</dbReference>
<dbReference type="Gene3D" id="2.40.70.10">
    <property type="entry name" value="Acid Proteases"/>
    <property type="match status" value="1"/>
</dbReference>
<evidence type="ECO:0000313" key="3">
    <source>
        <dbReference type="Proteomes" id="UP000570595"/>
    </source>
</evidence>
<dbReference type="CDD" id="cd00303">
    <property type="entry name" value="retropepsin_like"/>
    <property type="match status" value="1"/>
</dbReference>
<protein>
    <submittedName>
        <fullName evidence="2">Uncharacterized protein</fullName>
    </submittedName>
</protein>
<feature type="region of interest" description="Disordered" evidence="1">
    <location>
        <begin position="87"/>
        <end position="116"/>
    </location>
</feature>
<comment type="caution">
    <text evidence="2">The sequence shown here is derived from an EMBL/GenBank/DDBJ whole genome shotgun (WGS) entry which is preliminary data.</text>
</comment>
<dbReference type="EMBL" id="JABAHT010000003">
    <property type="protein sequence ID" value="KAF4671144.1"/>
    <property type="molecule type" value="Genomic_DNA"/>
</dbReference>